<gene>
    <name evidence="2" type="ORF">BXY53_0239</name>
</gene>
<dbReference type="PANTHER" id="PTHR42899:SF1">
    <property type="entry name" value="SPERMATOGENESIS-ASSOCIATED PROTEIN 20"/>
    <property type="match status" value="1"/>
</dbReference>
<dbReference type="InterPro" id="IPR024705">
    <property type="entry name" value="Ssp411"/>
</dbReference>
<evidence type="ECO:0000259" key="1">
    <source>
        <dbReference type="Pfam" id="PF03190"/>
    </source>
</evidence>
<proteinExistence type="predicted"/>
<comment type="caution">
    <text evidence="2">The sequence shown here is derived from an EMBL/GenBank/DDBJ whole genome shotgun (WGS) entry which is preliminary data.</text>
</comment>
<dbReference type="InterPro" id="IPR036249">
    <property type="entry name" value="Thioredoxin-like_sf"/>
</dbReference>
<dbReference type="PANTHER" id="PTHR42899">
    <property type="entry name" value="SPERMATOGENESIS-ASSOCIATED PROTEIN 20"/>
    <property type="match status" value="1"/>
</dbReference>
<accession>A0A397Q5U8</accession>
<feature type="domain" description="Spermatogenesis-associated protein 20-like TRX" evidence="1">
    <location>
        <begin position="12"/>
        <end position="173"/>
    </location>
</feature>
<dbReference type="SUPFAM" id="SSF52833">
    <property type="entry name" value="Thioredoxin-like"/>
    <property type="match status" value="1"/>
</dbReference>
<organism evidence="2 3">
    <name type="scientific">Dichotomicrobium thermohalophilum</name>
    <dbReference type="NCBI Taxonomy" id="933063"/>
    <lineage>
        <taxon>Bacteria</taxon>
        <taxon>Pseudomonadati</taxon>
        <taxon>Pseudomonadota</taxon>
        <taxon>Alphaproteobacteria</taxon>
        <taxon>Hyphomicrobiales</taxon>
        <taxon>Hyphomicrobiaceae</taxon>
        <taxon>Dichotomicrobium</taxon>
    </lineage>
</organism>
<dbReference type="PIRSF" id="PIRSF006402">
    <property type="entry name" value="UCP006402_thioredoxin"/>
    <property type="match status" value="1"/>
</dbReference>
<dbReference type="Gene3D" id="3.40.30.10">
    <property type="entry name" value="Glutaredoxin"/>
    <property type="match status" value="1"/>
</dbReference>
<dbReference type="InterPro" id="IPR008928">
    <property type="entry name" value="6-hairpin_glycosidase_sf"/>
</dbReference>
<name>A0A397Q5U8_9HYPH</name>
<protein>
    <recommendedName>
        <fullName evidence="1">Spermatogenesis-associated protein 20-like TRX domain-containing protein</fullName>
    </recommendedName>
</protein>
<evidence type="ECO:0000313" key="3">
    <source>
        <dbReference type="Proteomes" id="UP000266273"/>
    </source>
</evidence>
<dbReference type="OrthoDB" id="9762614at2"/>
<dbReference type="CDD" id="cd02955">
    <property type="entry name" value="SSP411"/>
    <property type="match status" value="1"/>
</dbReference>
<dbReference type="EMBL" id="QXDF01000001">
    <property type="protein sequence ID" value="RIA55185.1"/>
    <property type="molecule type" value="Genomic_DNA"/>
</dbReference>
<keyword evidence="3" id="KW-1185">Reference proteome</keyword>
<dbReference type="RefSeq" id="WP_119060124.1">
    <property type="nucleotide sequence ID" value="NZ_QXDF01000001.1"/>
</dbReference>
<dbReference type="Pfam" id="PF03190">
    <property type="entry name" value="Thioredox_DsbH"/>
    <property type="match status" value="1"/>
</dbReference>
<sequence length="691" mass="77036">MENASKFDNPNQNHLAGETSPYLLQHKDNPVHWWPWNAEAFHHAKKTGKPVLLSVGYAACHWCHVMAHESFEDEATAEVMNDLFVNIKVDREERPDVDALYMRALQSLEGHGGWPLTMFLTPDGEPFWGGTYFPNTAKYGRPGFKDVLKEVARVYKEESDKVTHNATLLRKALEPRGAEGEMAPISLETIQDLAGKIAGVIDPVNGGLQGAPKFPNTSIFGLLWRTGLRFDIEICRRAVDLSLTRMCQGGIYDHIGGGFARYTVDEKWLVPHFEKMLYDNAQILDLLTEAWKETRNPLYAERASETIGWLEREMIAPDGGFASSLDADSEGEEGKFYVWDYSEIVNALGPDDADLFTRIYDVTPEGNWEGKNILNRLKHPEPLPDAEEKRLAEMRCKLFASRETRVRPGWDDKVLADWNGLMIGALVRAGAAFEQPAWVRLARQAYDFVKTNMSKGDRLRHSYRAGQTSAPAIATDYANMISAALALYLHTGEGVFLSDALAWANVLDQHFWAHDYGGYYLSADDTDDIIIRTHNAHDDSTPNANPVMASNFMTLFLLTGDRRFEDQAHNIERAFRHEIAKNPVAHAGFVDTLMTLTEPQHVAIIAKRERSEADALRKTVTELSLPGTVVQTCVEAEAVPANPALDGKVTIDGTPTAYVCVGPQCSLPVISQDALRDLLLEARKGQLGAPT</sequence>
<dbReference type="GO" id="GO:0005975">
    <property type="term" value="P:carbohydrate metabolic process"/>
    <property type="evidence" value="ECO:0007669"/>
    <property type="project" value="InterPro"/>
</dbReference>
<dbReference type="InterPro" id="IPR012341">
    <property type="entry name" value="6hp_glycosidase-like_sf"/>
</dbReference>
<dbReference type="InterPro" id="IPR004879">
    <property type="entry name" value="Ssp411-like_TRX"/>
</dbReference>
<dbReference type="Proteomes" id="UP000266273">
    <property type="component" value="Unassembled WGS sequence"/>
</dbReference>
<evidence type="ECO:0000313" key="2">
    <source>
        <dbReference type="EMBL" id="RIA55185.1"/>
    </source>
</evidence>
<dbReference type="AlphaFoldDB" id="A0A397Q5U8"/>
<reference evidence="2 3" key="1">
    <citation type="submission" date="2018-08" db="EMBL/GenBank/DDBJ databases">
        <title>Genomic Encyclopedia of Archaeal and Bacterial Type Strains, Phase II (KMG-II): from individual species to whole genera.</title>
        <authorList>
            <person name="Goeker M."/>
        </authorList>
    </citation>
    <scope>NUCLEOTIDE SEQUENCE [LARGE SCALE GENOMIC DNA]</scope>
    <source>
        <strain evidence="2 3">DSM 5002</strain>
    </source>
</reference>
<dbReference type="SUPFAM" id="SSF48208">
    <property type="entry name" value="Six-hairpin glycosidases"/>
    <property type="match status" value="1"/>
</dbReference>
<dbReference type="Gene3D" id="1.50.10.10">
    <property type="match status" value="1"/>
</dbReference>